<dbReference type="EMBL" id="JAPFFI010000010">
    <property type="protein sequence ID" value="KAJ6375894.1"/>
    <property type="molecule type" value="Genomic_DNA"/>
</dbReference>
<proteinExistence type="predicted"/>
<accession>A0ABQ9B7F8</accession>
<reference evidence="1" key="2">
    <citation type="journal article" date="2023" name="Int. J. Mol. Sci.">
        <title>De Novo Assembly and Annotation of 11 Diverse Shrub Willow (Salix) Genomes Reveals Novel Gene Organization in Sex-Linked Regions.</title>
        <authorList>
            <person name="Hyden B."/>
            <person name="Feng K."/>
            <person name="Yates T.B."/>
            <person name="Jawdy S."/>
            <person name="Cereghino C."/>
            <person name="Smart L.B."/>
            <person name="Muchero W."/>
        </authorList>
    </citation>
    <scope>NUCLEOTIDE SEQUENCE</scope>
    <source>
        <tissue evidence="1">Shoot tip</tissue>
    </source>
</reference>
<organism evidence="1 2">
    <name type="scientific">Salix suchowensis</name>
    <dbReference type="NCBI Taxonomy" id="1278906"/>
    <lineage>
        <taxon>Eukaryota</taxon>
        <taxon>Viridiplantae</taxon>
        <taxon>Streptophyta</taxon>
        <taxon>Embryophyta</taxon>
        <taxon>Tracheophyta</taxon>
        <taxon>Spermatophyta</taxon>
        <taxon>Magnoliopsida</taxon>
        <taxon>eudicotyledons</taxon>
        <taxon>Gunneridae</taxon>
        <taxon>Pentapetalae</taxon>
        <taxon>rosids</taxon>
        <taxon>fabids</taxon>
        <taxon>Malpighiales</taxon>
        <taxon>Salicaceae</taxon>
        <taxon>Saliceae</taxon>
        <taxon>Salix</taxon>
    </lineage>
</organism>
<evidence type="ECO:0000313" key="1">
    <source>
        <dbReference type="EMBL" id="KAJ6375894.1"/>
    </source>
</evidence>
<sequence length="91" mass="10821">MDEHDRDDPVGLDESFEDDMDTDQVIQDRKVAGLKLEARDVCFSNRKLPQLLHDNNTYDDSYRPSKRSRVDFKRPRSYDIVLILMMVCRDR</sequence>
<reference evidence="1" key="1">
    <citation type="submission" date="2022-10" db="EMBL/GenBank/DDBJ databases">
        <authorList>
            <person name="Hyden B.L."/>
            <person name="Feng K."/>
            <person name="Yates T."/>
            <person name="Jawdy S."/>
            <person name="Smart L.B."/>
            <person name="Muchero W."/>
        </authorList>
    </citation>
    <scope>NUCLEOTIDE SEQUENCE</scope>
    <source>
        <tissue evidence="1">Shoot tip</tissue>
    </source>
</reference>
<comment type="caution">
    <text evidence="1">The sequence shown here is derived from an EMBL/GenBank/DDBJ whole genome shotgun (WGS) entry which is preliminary data.</text>
</comment>
<protein>
    <submittedName>
        <fullName evidence="1">Uncharacterized protein</fullName>
    </submittedName>
</protein>
<dbReference type="Proteomes" id="UP001141253">
    <property type="component" value="Chromosome 12"/>
</dbReference>
<evidence type="ECO:0000313" key="2">
    <source>
        <dbReference type="Proteomes" id="UP001141253"/>
    </source>
</evidence>
<name>A0ABQ9B7F8_9ROSI</name>
<keyword evidence="2" id="KW-1185">Reference proteome</keyword>
<gene>
    <name evidence="1" type="ORF">OIU77_000791</name>
</gene>